<keyword evidence="2" id="KW-0732">Signal</keyword>
<evidence type="ECO:0000256" key="1">
    <source>
        <dbReference type="SAM" id="MobiDB-lite"/>
    </source>
</evidence>
<dbReference type="Proteomes" id="UP000564885">
    <property type="component" value="Unassembled WGS sequence"/>
</dbReference>
<evidence type="ECO:0000313" key="4">
    <source>
        <dbReference type="Proteomes" id="UP000564885"/>
    </source>
</evidence>
<organism evidence="3 4">
    <name type="scientific">Enterovirga aerilata</name>
    <dbReference type="NCBI Taxonomy" id="2730920"/>
    <lineage>
        <taxon>Bacteria</taxon>
        <taxon>Pseudomonadati</taxon>
        <taxon>Pseudomonadota</taxon>
        <taxon>Alphaproteobacteria</taxon>
        <taxon>Hyphomicrobiales</taxon>
        <taxon>Methylobacteriaceae</taxon>
        <taxon>Enterovirga</taxon>
    </lineage>
</organism>
<feature type="chain" id="PRO_5032948445" evidence="2">
    <location>
        <begin position="23"/>
        <end position="94"/>
    </location>
</feature>
<proteinExistence type="predicted"/>
<evidence type="ECO:0000256" key="2">
    <source>
        <dbReference type="SAM" id="SignalP"/>
    </source>
</evidence>
<feature type="signal peptide" evidence="2">
    <location>
        <begin position="1"/>
        <end position="22"/>
    </location>
</feature>
<feature type="region of interest" description="Disordered" evidence="1">
    <location>
        <begin position="40"/>
        <end position="94"/>
    </location>
</feature>
<keyword evidence="4" id="KW-1185">Reference proteome</keyword>
<dbReference type="EMBL" id="JABEPP010000001">
    <property type="protein sequence ID" value="NNM71708.1"/>
    <property type="molecule type" value="Genomic_DNA"/>
</dbReference>
<evidence type="ECO:0000313" key="3">
    <source>
        <dbReference type="EMBL" id="NNM71708.1"/>
    </source>
</evidence>
<gene>
    <name evidence="3" type="ORF">HJG44_04750</name>
</gene>
<dbReference type="RefSeq" id="WP_171217136.1">
    <property type="nucleotide sequence ID" value="NZ_JABEPP010000001.1"/>
</dbReference>
<comment type="caution">
    <text evidence="3">The sequence shown here is derived from an EMBL/GenBank/DDBJ whole genome shotgun (WGS) entry which is preliminary data.</text>
</comment>
<reference evidence="3 4" key="1">
    <citation type="submission" date="2020-04" db="EMBL/GenBank/DDBJ databases">
        <title>Enterovirga sp. isolate from soil.</title>
        <authorList>
            <person name="Chea S."/>
            <person name="Kim D.-U."/>
        </authorList>
    </citation>
    <scope>NUCLEOTIDE SEQUENCE [LARGE SCALE GENOMIC DNA]</scope>
    <source>
        <strain evidence="3 4">DB1703</strain>
    </source>
</reference>
<dbReference type="AlphaFoldDB" id="A0A849I2X2"/>
<sequence length="94" mass="10160">MKHAFGAVALLAALAGASSAGAQPYGYDPGYGPRVIEQPGWRSRAPWQPPWQYDTGGDNDNRPELRPWQQSGGQQTGGPARNLLPKDNLHIAPR</sequence>
<accession>A0A849I2X2</accession>
<protein>
    <submittedName>
        <fullName evidence="3">Uncharacterized protein</fullName>
    </submittedName>
</protein>
<name>A0A849I2X2_9HYPH</name>